<dbReference type="EMBL" id="JACNJH010000129">
    <property type="protein sequence ID" value="MBC8361297.1"/>
    <property type="molecule type" value="Genomic_DNA"/>
</dbReference>
<name>A0A8J6TIP7_9BACT</name>
<organism evidence="1 2">
    <name type="scientific">Candidatus Desulfatibia profunda</name>
    <dbReference type="NCBI Taxonomy" id="2841695"/>
    <lineage>
        <taxon>Bacteria</taxon>
        <taxon>Pseudomonadati</taxon>
        <taxon>Thermodesulfobacteriota</taxon>
        <taxon>Desulfobacteria</taxon>
        <taxon>Desulfobacterales</taxon>
        <taxon>Desulfobacterales incertae sedis</taxon>
        <taxon>Candidatus Desulfatibia</taxon>
    </lineage>
</organism>
<comment type="caution">
    <text evidence="1">The sequence shown here is derived from an EMBL/GenBank/DDBJ whole genome shotgun (WGS) entry which is preliminary data.</text>
</comment>
<gene>
    <name evidence="1" type="ORF">H8E23_07860</name>
</gene>
<reference evidence="1 2" key="1">
    <citation type="submission" date="2020-08" db="EMBL/GenBank/DDBJ databases">
        <title>Bridging the membrane lipid divide: bacteria of the FCB group superphylum have the potential to synthesize archaeal ether lipids.</title>
        <authorList>
            <person name="Villanueva L."/>
            <person name="Von Meijenfeldt F.A.B."/>
            <person name="Westbye A.B."/>
            <person name="Yadav S."/>
            <person name="Hopmans E.C."/>
            <person name="Dutilh B.E."/>
            <person name="Sinninghe Damste J.S."/>
        </authorList>
    </citation>
    <scope>NUCLEOTIDE SEQUENCE [LARGE SCALE GENOMIC DNA]</scope>
    <source>
        <strain evidence="1">NIOZ-UU30</strain>
    </source>
</reference>
<proteinExistence type="predicted"/>
<dbReference type="AlphaFoldDB" id="A0A8J6TIP7"/>
<dbReference type="Proteomes" id="UP000603434">
    <property type="component" value="Unassembled WGS sequence"/>
</dbReference>
<evidence type="ECO:0000313" key="1">
    <source>
        <dbReference type="EMBL" id="MBC8361297.1"/>
    </source>
</evidence>
<sequence>MPHSKKQNYGYLGYSSSFNLDTSTSADKLRPLAQKNLDDLSSDYLSMNDSFCSSLDVVKFLWAG</sequence>
<protein>
    <submittedName>
        <fullName evidence="1">Uncharacterized protein</fullName>
    </submittedName>
</protein>
<evidence type="ECO:0000313" key="2">
    <source>
        <dbReference type="Proteomes" id="UP000603434"/>
    </source>
</evidence>
<accession>A0A8J6TIP7</accession>